<dbReference type="SUPFAM" id="SSF56235">
    <property type="entry name" value="N-terminal nucleophile aminohydrolases (Ntn hydrolases)"/>
    <property type="match status" value="1"/>
</dbReference>
<proteinExistence type="predicted"/>
<dbReference type="InterPro" id="IPR043138">
    <property type="entry name" value="GGT_lsub"/>
</dbReference>
<dbReference type="EMBL" id="CP067420">
    <property type="protein sequence ID" value="QQP89918.1"/>
    <property type="molecule type" value="Genomic_DNA"/>
</dbReference>
<sequence>MLNTASARRGMVVAPHHLAAQAGLSVLRDGGTAVEAMVAAAATVAVVYPHMNGIGGDGFWLIAEPGKHPVGIDASGAAAAAAVPDLYRGHGHAAIPARGPLAANTVAGTLSGWGAALAAGGDWPGTRLPLSRLLEDAVHYARDGVPATGGQVRLTAAKRAELEAVPGFAPVFLPGGSVPAPGARFRQPDLAGSLERIATAGVEDFYRGDLARAVAAGLERAGSPVALADLEAHRARTVRPLGVRLRNAALYNMTPPTQGLASLMILALFDRLGVARADGFDHVHGLVEATKQAFLVRDRHVTDPARMTADPADFLTEAALSDRAGRIDPARAMPWPRSGPPADTIWMGAIDGAGRAVSFIQSTYWEFGSGVVAGDTGILWQNRGSSFSLDPNAVNALVPGMRPFHTLNPALARFGDGRVMPYGTMGGEGQPQTQAAVFSRYGLFGQELQQAVTAPRWLLGRTWGADSTNLKLEARFAPEVVEALRAAGHDVEVVEPFSEMMGHAGALVLHPDGTIEGASDCRSDGAVAAF</sequence>
<dbReference type="PANTHER" id="PTHR43881">
    <property type="entry name" value="GAMMA-GLUTAMYLTRANSPEPTIDASE (AFU_ORTHOLOGUE AFUA_4G13580)"/>
    <property type="match status" value="1"/>
</dbReference>
<dbReference type="Gene3D" id="3.60.20.40">
    <property type="match status" value="1"/>
</dbReference>
<dbReference type="PANTHER" id="PTHR43881:SF5">
    <property type="entry name" value="GAMMA-GLUTAMYLTRANSPEPTIDASE"/>
    <property type="match status" value="1"/>
</dbReference>
<dbReference type="InterPro" id="IPR029055">
    <property type="entry name" value="Ntn_hydrolases_N"/>
</dbReference>
<dbReference type="Gene3D" id="1.10.246.130">
    <property type="match status" value="1"/>
</dbReference>
<name>A0ABX7B722_9PROT</name>
<accession>A0ABX7B722</accession>
<reference evidence="1" key="1">
    <citation type="submission" date="2021-02" db="EMBL/GenBank/DDBJ databases">
        <title>Skermanella TT6 skin isolate.</title>
        <authorList>
            <person name="Lee K."/>
            <person name="Ganzorig M."/>
        </authorList>
    </citation>
    <scope>NUCLEOTIDE SEQUENCE</scope>
    <source>
        <strain evidence="1">TT6</strain>
    </source>
</reference>
<dbReference type="InterPro" id="IPR043137">
    <property type="entry name" value="GGT_ssub_C"/>
</dbReference>
<dbReference type="PRINTS" id="PR01210">
    <property type="entry name" value="GGTRANSPTASE"/>
</dbReference>
<protein>
    <submittedName>
        <fullName evidence="1">Gamma-glutamyltransferase</fullName>
    </submittedName>
</protein>
<dbReference type="InterPro" id="IPR052896">
    <property type="entry name" value="GGT-like_enzyme"/>
</dbReference>
<evidence type="ECO:0000313" key="2">
    <source>
        <dbReference type="Proteomes" id="UP000595197"/>
    </source>
</evidence>
<dbReference type="Proteomes" id="UP000595197">
    <property type="component" value="Chromosome"/>
</dbReference>
<evidence type="ECO:0000313" key="1">
    <source>
        <dbReference type="EMBL" id="QQP89918.1"/>
    </source>
</evidence>
<dbReference type="Pfam" id="PF01019">
    <property type="entry name" value="G_glu_transpept"/>
    <property type="match status" value="1"/>
</dbReference>
<organism evidence="1 2">
    <name type="scientific">Skermanella cutis</name>
    <dbReference type="NCBI Taxonomy" id="2775420"/>
    <lineage>
        <taxon>Bacteria</taxon>
        <taxon>Pseudomonadati</taxon>
        <taxon>Pseudomonadota</taxon>
        <taxon>Alphaproteobacteria</taxon>
        <taxon>Rhodospirillales</taxon>
        <taxon>Azospirillaceae</taxon>
        <taxon>Skermanella</taxon>
    </lineage>
</organism>
<keyword evidence="2" id="KW-1185">Reference proteome</keyword>
<gene>
    <name evidence="1" type="ORF">IGS68_01165</name>
</gene>
<dbReference type="RefSeq" id="WP_201076716.1">
    <property type="nucleotide sequence ID" value="NZ_CP067420.1"/>
</dbReference>